<proteinExistence type="predicted"/>
<comment type="caution">
    <text evidence="2">The sequence shown here is derived from an EMBL/GenBank/DDBJ whole genome shotgun (WGS) entry which is preliminary data.</text>
</comment>
<protein>
    <submittedName>
        <fullName evidence="2">Uncharacterized protein</fullName>
    </submittedName>
</protein>
<reference evidence="2 3" key="1">
    <citation type="submission" date="2020-08" db="EMBL/GenBank/DDBJ databases">
        <title>Genomic Encyclopedia of Type Strains, Phase IV (KMG-IV): sequencing the most valuable type-strain genomes for metagenomic binning, comparative biology and taxonomic classification.</title>
        <authorList>
            <person name="Goeker M."/>
        </authorList>
    </citation>
    <scope>NUCLEOTIDE SEQUENCE [LARGE SCALE GENOMIC DNA]</scope>
    <source>
        <strain evidence="2 3">DSM 27471</strain>
    </source>
</reference>
<name>A0A7W5H3D6_9PORP</name>
<evidence type="ECO:0000256" key="1">
    <source>
        <dbReference type="SAM" id="Phobius"/>
    </source>
</evidence>
<gene>
    <name evidence="2" type="ORF">FHX64_002559</name>
</gene>
<keyword evidence="1" id="KW-0812">Transmembrane</keyword>
<dbReference type="Proteomes" id="UP000544222">
    <property type="component" value="Unassembled WGS sequence"/>
</dbReference>
<dbReference type="RefSeq" id="WP_183414114.1">
    <property type="nucleotide sequence ID" value="NZ_JACHYB010000002.1"/>
</dbReference>
<keyword evidence="3" id="KW-1185">Reference proteome</keyword>
<evidence type="ECO:0000313" key="2">
    <source>
        <dbReference type="EMBL" id="MBB3188361.1"/>
    </source>
</evidence>
<feature type="transmembrane region" description="Helical" evidence="1">
    <location>
        <begin position="154"/>
        <end position="175"/>
    </location>
</feature>
<feature type="transmembrane region" description="Helical" evidence="1">
    <location>
        <begin position="81"/>
        <end position="108"/>
    </location>
</feature>
<feature type="transmembrane region" description="Helical" evidence="1">
    <location>
        <begin position="41"/>
        <end position="61"/>
    </location>
</feature>
<accession>A0A7W5H3D6</accession>
<sequence length="193" mass="21135">MNETKNLSAQTKDSEAFTAKEGFTKTKKHTLKMAKIAKPIVYIKLITLTLSIGLFAVSITQDCFSVSDGTVSSLSALLGGFWGMLFTGGSSITWLANPILLTTWILMLFTTKQQLLLIGSALSSSLSSLFLLFHDAVLDEAGNKYLIVGYSTGYWLWLASSLVLFIGSLVLFFVAKQYPDERSNNDDELPKGI</sequence>
<feature type="transmembrane region" description="Helical" evidence="1">
    <location>
        <begin position="115"/>
        <end position="134"/>
    </location>
</feature>
<dbReference type="EMBL" id="JACHYB010000002">
    <property type="protein sequence ID" value="MBB3188361.1"/>
    <property type="molecule type" value="Genomic_DNA"/>
</dbReference>
<organism evidence="2 3">
    <name type="scientific">Microbacter margulisiae</name>
    <dbReference type="NCBI Taxonomy" id="1350067"/>
    <lineage>
        <taxon>Bacteria</taxon>
        <taxon>Pseudomonadati</taxon>
        <taxon>Bacteroidota</taxon>
        <taxon>Bacteroidia</taxon>
        <taxon>Bacteroidales</taxon>
        <taxon>Porphyromonadaceae</taxon>
        <taxon>Microbacter</taxon>
    </lineage>
</organism>
<dbReference type="AlphaFoldDB" id="A0A7W5H3D6"/>
<keyword evidence="1" id="KW-0472">Membrane</keyword>
<evidence type="ECO:0000313" key="3">
    <source>
        <dbReference type="Proteomes" id="UP000544222"/>
    </source>
</evidence>
<keyword evidence="1" id="KW-1133">Transmembrane helix</keyword>